<dbReference type="InterPro" id="IPR050796">
    <property type="entry name" value="SCF_F-box_component"/>
</dbReference>
<dbReference type="SUPFAM" id="SSF81383">
    <property type="entry name" value="F-box domain"/>
    <property type="match status" value="1"/>
</dbReference>
<accession>A0ABM0YXE1</accession>
<sequence>MSMNLLPSDLEEEILCRVPFRCLAKFRSVCKHWNSMILDERLILKNLSRTRMSYSGEHEFIITHNACLSSSVSIKEQQNVVDSPPSLVTKNLSLKRVRPARRVKVYKIVQCDGLLLCVMDNQLLVRNPLLKETSWVKCGSDFHAYDDAYSLGYLSPCDYRILRFRCASNSRNRPPRVEVCQLASKTWKVIDYPISTFDWVLKIPLSILSLRGTPYWIGLREEEDHTTTAFVQSFDFAKERFQPIDQLPFRYEELNPIAMEIFKGDRLSVLEQCHKTRKICIWVKHWLLPSWSRLMVVAIPHFPLLHPPSSRVSTDFFLDKNGRLVVICVEFNVQYIYNIYRVMGENNDEWQVFETDNAAENSIYCSCSFVPSLVRLPGFLKQDTSRIRWKKSRFN</sequence>
<dbReference type="PANTHER" id="PTHR31672:SF13">
    <property type="entry name" value="F-BOX PROTEIN CPR30-LIKE"/>
    <property type="match status" value="1"/>
</dbReference>
<dbReference type="NCBIfam" id="TIGR01640">
    <property type="entry name" value="F_box_assoc_1"/>
    <property type="match status" value="1"/>
</dbReference>
<dbReference type="SMART" id="SM00256">
    <property type="entry name" value="FBOX"/>
    <property type="match status" value="1"/>
</dbReference>
<dbReference type="InterPro" id="IPR001810">
    <property type="entry name" value="F-box_dom"/>
</dbReference>
<dbReference type="Pfam" id="PF00646">
    <property type="entry name" value="F-box"/>
    <property type="match status" value="1"/>
</dbReference>
<reference evidence="2" key="1">
    <citation type="journal article" date="2014" name="Nat. Commun.">
        <title>The emerging biofuel crop Camelina sativa retains a highly undifferentiated hexaploid genome structure.</title>
        <authorList>
            <person name="Kagale S."/>
            <person name="Koh C."/>
            <person name="Nixon J."/>
            <person name="Bollina V."/>
            <person name="Clarke W.E."/>
            <person name="Tuteja R."/>
            <person name="Spillane C."/>
            <person name="Robinson S.J."/>
            <person name="Links M.G."/>
            <person name="Clarke C."/>
            <person name="Higgins E.E."/>
            <person name="Huebert T."/>
            <person name="Sharpe A.G."/>
            <person name="Parkin I.A."/>
        </authorList>
    </citation>
    <scope>NUCLEOTIDE SEQUENCE [LARGE SCALE GENOMIC DNA]</scope>
    <source>
        <strain evidence="2">cv. DH55</strain>
    </source>
</reference>
<dbReference type="RefSeq" id="XP_010507389.1">
    <property type="nucleotide sequence ID" value="XM_010509087.1"/>
</dbReference>
<dbReference type="GeneID" id="104784003"/>
<dbReference type="InterPro" id="IPR017451">
    <property type="entry name" value="F-box-assoc_interact_dom"/>
</dbReference>
<evidence type="ECO:0000313" key="3">
    <source>
        <dbReference type="RefSeq" id="XP_010507389.1"/>
    </source>
</evidence>
<dbReference type="InterPro" id="IPR036047">
    <property type="entry name" value="F-box-like_dom_sf"/>
</dbReference>
<protein>
    <submittedName>
        <fullName evidence="3">F-box/LRR-repeat/kelch-repeat protein At1g11620</fullName>
    </submittedName>
</protein>
<gene>
    <name evidence="3" type="primary">LOC104784003</name>
</gene>
<feature type="domain" description="F-box" evidence="1">
    <location>
        <begin position="1"/>
        <end position="47"/>
    </location>
</feature>
<dbReference type="Gene3D" id="1.20.1280.50">
    <property type="match status" value="1"/>
</dbReference>
<reference evidence="3" key="2">
    <citation type="submission" date="2025-08" db="UniProtKB">
        <authorList>
            <consortium name="RefSeq"/>
        </authorList>
    </citation>
    <scope>IDENTIFICATION</scope>
    <source>
        <tissue evidence="3">Leaf</tissue>
    </source>
</reference>
<dbReference type="PROSITE" id="PS50181">
    <property type="entry name" value="FBOX"/>
    <property type="match status" value="1"/>
</dbReference>
<dbReference type="InterPro" id="IPR006527">
    <property type="entry name" value="F-box-assoc_dom_typ1"/>
</dbReference>
<evidence type="ECO:0000259" key="1">
    <source>
        <dbReference type="PROSITE" id="PS50181"/>
    </source>
</evidence>
<organism evidence="2 3">
    <name type="scientific">Camelina sativa</name>
    <name type="common">False flax</name>
    <name type="synonym">Myagrum sativum</name>
    <dbReference type="NCBI Taxonomy" id="90675"/>
    <lineage>
        <taxon>Eukaryota</taxon>
        <taxon>Viridiplantae</taxon>
        <taxon>Streptophyta</taxon>
        <taxon>Embryophyta</taxon>
        <taxon>Tracheophyta</taxon>
        <taxon>Spermatophyta</taxon>
        <taxon>Magnoliopsida</taxon>
        <taxon>eudicotyledons</taxon>
        <taxon>Gunneridae</taxon>
        <taxon>Pentapetalae</taxon>
        <taxon>rosids</taxon>
        <taxon>malvids</taxon>
        <taxon>Brassicales</taxon>
        <taxon>Brassicaceae</taxon>
        <taxon>Camelineae</taxon>
        <taxon>Camelina</taxon>
    </lineage>
</organism>
<evidence type="ECO:0000313" key="2">
    <source>
        <dbReference type="Proteomes" id="UP000694864"/>
    </source>
</evidence>
<keyword evidence="2" id="KW-1185">Reference proteome</keyword>
<dbReference type="Pfam" id="PF07734">
    <property type="entry name" value="FBA_1"/>
    <property type="match status" value="1"/>
</dbReference>
<dbReference type="Proteomes" id="UP000694864">
    <property type="component" value="Chromosome 4"/>
</dbReference>
<proteinExistence type="predicted"/>
<dbReference type="PANTHER" id="PTHR31672">
    <property type="entry name" value="BNACNNG10540D PROTEIN"/>
    <property type="match status" value="1"/>
</dbReference>
<name>A0ABM0YXE1_CAMSA</name>